<sequence>MLGGRAEKNKENNALRGKWTAFKVPQKPIVRTAAASAPSFEVFLDVEEECTYDGVEKRRMKPSHHHQTFYPLTMAVR</sequence>
<organism evidence="1 2">
    <name type="scientific">Eruca vesicaria subsp. sativa</name>
    <name type="common">Garden rocket</name>
    <name type="synonym">Eruca sativa</name>
    <dbReference type="NCBI Taxonomy" id="29727"/>
    <lineage>
        <taxon>Eukaryota</taxon>
        <taxon>Viridiplantae</taxon>
        <taxon>Streptophyta</taxon>
        <taxon>Embryophyta</taxon>
        <taxon>Tracheophyta</taxon>
        <taxon>Spermatophyta</taxon>
        <taxon>Magnoliopsida</taxon>
        <taxon>eudicotyledons</taxon>
        <taxon>Gunneridae</taxon>
        <taxon>Pentapetalae</taxon>
        <taxon>rosids</taxon>
        <taxon>malvids</taxon>
        <taxon>Brassicales</taxon>
        <taxon>Brassicaceae</taxon>
        <taxon>Brassiceae</taxon>
        <taxon>Eruca</taxon>
    </lineage>
</organism>
<accession>A0ABC8LU68</accession>
<reference evidence="1 2" key="1">
    <citation type="submission" date="2022-03" db="EMBL/GenBank/DDBJ databases">
        <authorList>
            <person name="Macdonald S."/>
            <person name="Ahmed S."/>
            <person name="Newling K."/>
        </authorList>
    </citation>
    <scope>NUCLEOTIDE SEQUENCE [LARGE SCALE GENOMIC DNA]</scope>
</reference>
<keyword evidence="2" id="KW-1185">Reference proteome</keyword>
<proteinExistence type="predicted"/>
<dbReference type="EMBL" id="CAKOAT010711821">
    <property type="protein sequence ID" value="CAH8386572.1"/>
    <property type="molecule type" value="Genomic_DNA"/>
</dbReference>
<comment type="caution">
    <text evidence="1">The sequence shown here is derived from an EMBL/GenBank/DDBJ whole genome shotgun (WGS) entry which is preliminary data.</text>
</comment>
<evidence type="ECO:0000313" key="1">
    <source>
        <dbReference type="EMBL" id="CAH8386572.1"/>
    </source>
</evidence>
<protein>
    <submittedName>
        <fullName evidence="1">Uncharacterized protein</fullName>
    </submittedName>
</protein>
<dbReference type="AlphaFoldDB" id="A0ABC8LU68"/>
<gene>
    <name evidence="1" type="ORF">ERUC_LOCUS39055</name>
</gene>
<evidence type="ECO:0000313" key="2">
    <source>
        <dbReference type="Proteomes" id="UP001642260"/>
    </source>
</evidence>
<dbReference type="Proteomes" id="UP001642260">
    <property type="component" value="Unassembled WGS sequence"/>
</dbReference>
<name>A0ABC8LU68_ERUVS</name>